<evidence type="ECO:0000313" key="19">
    <source>
        <dbReference type="Proteomes" id="UP001367676"/>
    </source>
</evidence>
<dbReference type="PANTHER" id="PTHR10947">
    <property type="entry name" value="PHENYLALANYL-TRNA SYNTHETASE BETA CHAIN AND LEUCINE-RICH REPEAT-CONTAINING PROTEIN 47"/>
    <property type="match status" value="1"/>
</dbReference>
<keyword evidence="8" id="KW-0436">Ligase</keyword>
<dbReference type="InterPro" id="IPR004531">
    <property type="entry name" value="Phe-tRNA-synth_IIc_bsu_arc_euk"/>
</dbReference>
<dbReference type="InterPro" id="IPR005147">
    <property type="entry name" value="tRNA_synthase_B5-dom"/>
</dbReference>
<dbReference type="InterPro" id="IPR041616">
    <property type="entry name" value="PheRS_beta_core"/>
</dbReference>
<keyword evidence="13" id="KW-0648">Protein biosynthesis</keyword>
<reference evidence="18 19" key="1">
    <citation type="submission" date="2024-03" db="EMBL/GenBank/DDBJ databases">
        <title>Adaptation during the transition from Ophiocordyceps entomopathogen to insect associate is accompanied by gene loss and intensified selection.</title>
        <authorList>
            <person name="Ward C.M."/>
            <person name="Onetto C.A."/>
            <person name="Borneman A.R."/>
        </authorList>
    </citation>
    <scope>NUCLEOTIDE SEQUENCE [LARGE SCALE GENOMIC DNA]</scope>
    <source>
        <strain evidence="18">AWRI1</strain>
        <tissue evidence="18">Single Adult Female</tissue>
    </source>
</reference>
<keyword evidence="19" id="KW-1185">Reference proteome</keyword>
<dbReference type="Pfam" id="PF03484">
    <property type="entry name" value="B5"/>
    <property type="match status" value="1"/>
</dbReference>
<dbReference type="SMART" id="SM00874">
    <property type="entry name" value="B5"/>
    <property type="match status" value="1"/>
</dbReference>
<evidence type="ECO:0000256" key="16">
    <source>
        <dbReference type="ARBA" id="ARBA00049255"/>
    </source>
</evidence>
<evidence type="ECO:0000259" key="17">
    <source>
        <dbReference type="PROSITE" id="PS51483"/>
    </source>
</evidence>
<dbReference type="InterPro" id="IPR005146">
    <property type="entry name" value="B3/B4_tRNA-bd"/>
</dbReference>
<comment type="catalytic activity">
    <reaction evidence="16">
        <text>tRNA(Phe) + L-phenylalanine + ATP = L-phenylalanyl-tRNA(Phe) + AMP + diphosphate + H(+)</text>
        <dbReference type="Rhea" id="RHEA:19413"/>
        <dbReference type="Rhea" id="RHEA-COMP:9668"/>
        <dbReference type="Rhea" id="RHEA-COMP:9699"/>
        <dbReference type="ChEBI" id="CHEBI:15378"/>
        <dbReference type="ChEBI" id="CHEBI:30616"/>
        <dbReference type="ChEBI" id="CHEBI:33019"/>
        <dbReference type="ChEBI" id="CHEBI:58095"/>
        <dbReference type="ChEBI" id="CHEBI:78442"/>
        <dbReference type="ChEBI" id="CHEBI:78531"/>
        <dbReference type="ChEBI" id="CHEBI:456215"/>
        <dbReference type="EC" id="6.1.1.20"/>
    </reaction>
</comment>
<dbReference type="InterPro" id="IPR040659">
    <property type="entry name" value="PhetRS_B1"/>
</dbReference>
<dbReference type="Pfam" id="PF17759">
    <property type="entry name" value="tRNA_synthFbeta"/>
    <property type="match status" value="1"/>
</dbReference>
<keyword evidence="7" id="KW-0963">Cytoplasm</keyword>
<name>A0AAN9TPC4_9HEMI</name>
<comment type="cofactor">
    <cofactor evidence="1">
        <name>Mg(2+)</name>
        <dbReference type="ChEBI" id="CHEBI:18420"/>
    </cofactor>
</comment>
<comment type="similarity">
    <text evidence="3">Belongs to the phenylalanyl-tRNA synthetase beta subunit family. Type 2 subfamily.</text>
</comment>
<dbReference type="PROSITE" id="PS51483">
    <property type="entry name" value="B5"/>
    <property type="match status" value="1"/>
</dbReference>
<keyword evidence="9" id="KW-0479">Metal-binding</keyword>
<dbReference type="CDD" id="cd00769">
    <property type="entry name" value="PheRS_beta_core"/>
    <property type="match status" value="1"/>
</dbReference>
<evidence type="ECO:0000256" key="14">
    <source>
        <dbReference type="ARBA" id="ARBA00023146"/>
    </source>
</evidence>
<dbReference type="InterPro" id="IPR020825">
    <property type="entry name" value="Phe-tRNA_synthase-like_B3/B4"/>
</dbReference>
<dbReference type="Proteomes" id="UP001367676">
    <property type="component" value="Unassembled WGS sequence"/>
</dbReference>
<dbReference type="GO" id="GO:0009328">
    <property type="term" value="C:phenylalanine-tRNA ligase complex"/>
    <property type="evidence" value="ECO:0007669"/>
    <property type="project" value="TreeGrafter"/>
</dbReference>
<evidence type="ECO:0000256" key="9">
    <source>
        <dbReference type="ARBA" id="ARBA00022723"/>
    </source>
</evidence>
<keyword evidence="12" id="KW-0460">Magnesium</keyword>
<evidence type="ECO:0000256" key="11">
    <source>
        <dbReference type="ARBA" id="ARBA00022840"/>
    </source>
</evidence>
<protein>
    <recommendedName>
        <fullName evidence="6">Phenylalanine--tRNA ligase beta subunit</fullName>
        <ecNumber evidence="5">6.1.1.20</ecNumber>
    </recommendedName>
    <alternativeName>
        <fullName evidence="15">Phenylalanyl-tRNA synthetase beta subunit</fullName>
    </alternativeName>
</protein>
<evidence type="ECO:0000256" key="10">
    <source>
        <dbReference type="ARBA" id="ARBA00022741"/>
    </source>
</evidence>
<evidence type="ECO:0000256" key="15">
    <source>
        <dbReference type="ARBA" id="ARBA00033189"/>
    </source>
</evidence>
<evidence type="ECO:0000256" key="8">
    <source>
        <dbReference type="ARBA" id="ARBA00022598"/>
    </source>
</evidence>
<dbReference type="Pfam" id="PF03483">
    <property type="entry name" value="B3_4"/>
    <property type="match status" value="1"/>
</dbReference>
<dbReference type="GO" id="GO:0006432">
    <property type="term" value="P:phenylalanyl-tRNA aminoacylation"/>
    <property type="evidence" value="ECO:0007669"/>
    <property type="project" value="InterPro"/>
</dbReference>
<evidence type="ECO:0000256" key="1">
    <source>
        <dbReference type="ARBA" id="ARBA00001946"/>
    </source>
</evidence>
<dbReference type="PANTHER" id="PTHR10947:SF0">
    <property type="entry name" value="PHENYLALANINE--TRNA LIGASE BETA SUBUNIT"/>
    <property type="match status" value="1"/>
</dbReference>
<dbReference type="InterPro" id="IPR045864">
    <property type="entry name" value="aa-tRNA-synth_II/BPL/LPL"/>
</dbReference>
<dbReference type="GO" id="GO:0004826">
    <property type="term" value="F:phenylalanine-tRNA ligase activity"/>
    <property type="evidence" value="ECO:0007669"/>
    <property type="project" value="UniProtKB-EC"/>
</dbReference>
<proteinExistence type="inferred from homology"/>
<dbReference type="FunFam" id="3.50.40.10:FF:000002">
    <property type="entry name" value="phenylalanine--tRNA ligase beta subunit"/>
    <property type="match status" value="1"/>
</dbReference>
<dbReference type="AlphaFoldDB" id="A0AAN9TPC4"/>
<dbReference type="EC" id="6.1.1.20" evidence="5"/>
<dbReference type="Gene3D" id="3.50.40.10">
    <property type="entry name" value="Phenylalanyl-trna Synthetase, Chain B, domain 3"/>
    <property type="match status" value="1"/>
</dbReference>
<keyword evidence="10" id="KW-0547">Nucleotide-binding</keyword>
<dbReference type="NCBIfam" id="TIGR00471">
    <property type="entry name" value="pheT_arch"/>
    <property type="match status" value="1"/>
</dbReference>
<comment type="subunit">
    <text evidence="4">Tetramer of two alpha and two beta subunits.</text>
</comment>
<dbReference type="SMART" id="SM00873">
    <property type="entry name" value="B3_4"/>
    <property type="match status" value="1"/>
</dbReference>
<evidence type="ECO:0000256" key="12">
    <source>
        <dbReference type="ARBA" id="ARBA00022842"/>
    </source>
</evidence>
<evidence type="ECO:0000256" key="5">
    <source>
        <dbReference type="ARBA" id="ARBA00012814"/>
    </source>
</evidence>
<evidence type="ECO:0000256" key="6">
    <source>
        <dbReference type="ARBA" id="ARBA00017032"/>
    </source>
</evidence>
<dbReference type="GO" id="GO:0005524">
    <property type="term" value="F:ATP binding"/>
    <property type="evidence" value="ECO:0007669"/>
    <property type="project" value="UniProtKB-KW"/>
</dbReference>
<dbReference type="GO" id="GO:0000287">
    <property type="term" value="F:magnesium ion binding"/>
    <property type="evidence" value="ECO:0007669"/>
    <property type="project" value="InterPro"/>
</dbReference>
<dbReference type="Gene3D" id="3.30.930.10">
    <property type="entry name" value="Bira Bifunctional Protein, Domain 2"/>
    <property type="match status" value="1"/>
</dbReference>
<dbReference type="Pfam" id="PF18262">
    <property type="entry name" value="PhetRS_B1"/>
    <property type="match status" value="1"/>
</dbReference>
<dbReference type="InterPro" id="IPR009061">
    <property type="entry name" value="DNA-bd_dom_put_sf"/>
</dbReference>
<evidence type="ECO:0000256" key="2">
    <source>
        <dbReference type="ARBA" id="ARBA00004496"/>
    </source>
</evidence>
<dbReference type="EMBL" id="JBBCAQ010000010">
    <property type="protein sequence ID" value="KAK7601663.1"/>
    <property type="molecule type" value="Genomic_DNA"/>
</dbReference>
<dbReference type="SUPFAM" id="SSF56037">
    <property type="entry name" value="PheT/TilS domain"/>
    <property type="match status" value="1"/>
</dbReference>
<comment type="caution">
    <text evidence="18">The sequence shown here is derived from an EMBL/GenBank/DDBJ whole genome shotgun (WGS) entry which is preliminary data.</text>
</comment>
<dbReference type="InterPro" id="IPR045060">
    <property type="entry name" value="Phe-tRNA-ligase_IIc_bsu"/>
</dbReference>
<dbReference type="SUPFAM" id="SSF55681">
    <property type="entry name" value="Class II aaRS and biotin synthetases"/>
    <property type="match status" value="1"/>
</dbReference>
<evidence type="ECO:0000256" key="4">
    <source>
        <dbReference type="ARBA" id="ARBA00011209"/>
    </source>
</evidence>
<accession>A0AAN9TPC4</accession>
<evidence type="ECO:0000256" key="7">
    <source>
        <dbReference type="ARBA" id="ARBA00022490"/>
    </source>
</evidence>
<sequence>MPTLNVKKKDLLSALCSQYTDDEFSELCFDFGLELDDIVTEENEVVYKIDIPANRYDLLCLEGLSTALSIFMKKLPAPIYKPITNAESCITVHNRHENTKIIRPIIVAAILRNVTFNKERYDSFIDLQDKLHQNICRKRTLVAIGTHDLDTIKPPIIYDALPPNKIKFRALNQDTEHTAAELMEIYTNHAQLKQYVPIIKNSSVYPVVLDSNNVVLSMPPIINGYHSKISVNTKNIFIECTATDATKASIVLDTLVCAFSKYCKEEFQVERCKVISNSVSEWFPQLSYRIEHLSSKKINKYLGLKLSDNEIVDLLNRMSLNAQQTPGQGIQVEIPPTRHDIIHACDIIEDVAIAVGYNNIPKALPDCCTVAHQFPVNGLTEQLRHHIAYCGFSEGLTFSLCSRDDIGKKMKKQIENIPAVHVANPKTLEFQVVRTSLLPGLLKTISSNKQMPLPIKVFEISDVVFKNENAGVRSVNERHICALYYGKTSGFEIIHGLLNKVMQLLNVPKDSATGYCIRPLEDSTFFPERCAEILYKTKRIGILGILHPDVLAEFDLSLPSSCLELSIEPFV</sequence>
<dbReference type="FunFam" id="3.30.930.10:FF:000032">
    <property type="entry name" value="Phenylalanine--tRNA ligase beta subunit"/>
    <property type="match status" value="1"/>
</dbReference>
<organism evidence="18 19">
    <name type="scientific">Parthenolecanium corni</name>
    <dbReference type="NCBI Taxonomy" id="536013"/>
    <lineage>
        <taxon>Eukaryota</taxon>
        <taxon>Metazoa</taxon>
        <taxon>Ecdysozoa</taxon>
        <taxon>Arthropoda</taxon>
        <taxon>Hexapoda</taxon>
        <taxon>Insecta</taxon>
        <taxon>Pterygota</taxon>
        <taxon>Neoptera</taxon>
        <taxon>Paraneoptera</taxon>
        <taxon>Hemiptera</taxon>
        <taxon>Sternorrhyncha</taxon>
        <taxon>Coccoidea</taxon>
        <taxon>Coccidae</taxon>
        <taxon>Parthenolecanium</taxon>
    </lineage>
</organism>
<keyword evidence="11" id="KW-0067">ATP-binding</keyword>
<keyword evidence="14" id="KW-0030">Aminoacyl-tRNA synthetase</keyword>
<feature type="domain" description="B5" evidence="17">
    <location>
        <begin position="286"/>
        <end position="362"/>
    </location>
</feature>
<dbReference type="Gene3D" id="3.30.56.10">
    <property type="match status" value="2"/>
</dbReference>
<evidence type="ECO:0000256" key="3">
    <source>
        <dbReference type="ARBA" id="ARBA00007438"/>
    </source>
</evidence>
<evidence type="ECO:0000313" key="18">
    <source>
        <dbReference type="EMBL" id="KAK7601663.1"/>
    </source>
</evidence>
<dbReference type="SUPFAM" id="SSF46955">
    <property type="entry name" value="Putative DNA-binding domain"/>
    <property type="match status" value="2"/>
</dbReference>
<dbReference type="GO" id="GO:0003723">
    <property type="term" value="F:RNA binding"/>
    <property type="evidence" value="ECO:0007669"/>
    <property type="project" value="InterPro"/>
</dbReference>
<evidence type="ECO:0000256" key="13">
    <source>
        <dbReference type="ARBA" id="ARBA00022917"/>
    </source>
</evidence>
<gene>
    <name evidence="18" type="ORF">V9T40_009104</name>
</gene>
<comment type="subcellular location">
    <subcellularLocation>
        <location evidence="2">Cytoplasm</location>
    </subcellularLocation>
</comment>